<evidence type="ECO:0000313" key="3">
    <source>
        <dbReference type="Proteomes" id="UP000223606"/>
    </source>
</evidence>
<dbReference type="GO" id="GO:0003677">
    <property type="term" value="F:DNA binding"/>
    <property type="evidence" value="ECO:0007669"/>
    <property type="project" value="InterPro"/>
</dbReference>
<dbReference type="InterPro" id="IPR016032">
    <property type="entry name" value="Sig_transdc_resp-reg_C-effctor"/>
</dbReference>
<dbReference type="AlphaFoldDB" id="A0A2C9D6Z3"/>
<dbReference type="InterPro" id="IPR005158">
    <property type="entry name" value="BTAD"/>
</dbReference>
<feature type="domain" description="Bacterial transcriptional activator" evidence="1">
    <location>
        <begin position="106"/>
        <end position="242"/>
    </location>
</feature>
<dbReference type="Pfam" id="PF14559">
    <property type="entry name" value="TPR_19"/>
    <property type="match status" value="1"/>
</dbReference>
<dbReference type="InterPro" id="IPR036388">
    <property type="entry name" value="WH-like_DNA-bd_sf"/>
</dbReference>
<evidence type="ECO:0000259" key="1">
    <source>
        <dbReference type="SMART" id="SM01043"/>
    </source>
</evidence>
<dbReference type="SMART" id="SM01043">
    <property type="entry name" value="BTAD"/>
    <property type="match status" value="1"/>
</dbReference>
<proteinExistence type="predicted"/>
<dbReference type="Pfam" id="PF03704">
    <property type="entry name" value="BTAD"/>
    <property type="match status" value="1"/>
</dbReference>
<organism evidence="2 3">
    <name type="scientific">Hartmannibacter diazotrophicus</name>
    <dbReference type="NCBI Taxonomy" id="1482074"/>
    <lineage>
        <taxon>Bacteria</taxon>
        <taxon>Pseudomonadati</taxon>
        <taxon>Pseudomonadota</taxon>
        <taxon>Alphaproteobacteria</taxon>
        <taxon>Hyphomicrobiales</taxon>
        <taxon>Pleomorphomonadaceae</taxon>
        <taxon>Hartmannibacter</taxon>
    </lineage>
</organism>
<dbReference type="RefSeq" id="WP_099556361.1">
    <property type="nucleotide sequence ID" value="NZ_LT960614.1"/>
</dbReference>
<dbReference type="EMBL" id="LT960614">
    <property type="protein sequence ID" value="SON55918.1"/>
    <property type="molecule type" value="Genomic_DNA"/>
</dbReference>
<dbReference type="SUPFAM" id="SSF46894">
    <property type="entry name" value="C-terminal effector domain of the bipartite response regulators"/>
    <property type="match status" value="1"/>
</dbReference>
<dbReference type="GO" id="GO:0006355">
    <property type="term" value="P:regulation of DNA-templated transcription"/>
    <property type="evidence" value="ECO:0007669"/>
    <property type="project" value="InterPro"/>
</dbReference>
<keyword evidence="3" id="KW-1185">Reference proteome</keyword>
<keyword evidence="2" id="KW-0449">Lipoprotein</keyword>
<dbReference type="Proteomes" id="UP000223606">
    <property type="component" value="Chromosome 1"/>
</dbReference>
<dbReference type="InterPro" id="IPR051677">
    <property type="entry name" value="AfsR-DnrI-RedD_regulator"/>
</dbReference>
<dbReference type="Gene3D" id="1.25.40.10">
    <property type="entry name" value="Tetratricopeptide repeat domain"/>
    <property type="match status" value="2"/>
</dbReference>
<dbReference type="Gene3D" id="1.10.10.10">
    <property type="entry name" value="Winged helix-like DNA-binding domain superfamily/Winged helix DNA-binding domain"/>
    <property type="match status" value="1"/>
</dbReference>
<accession>A0A2C9D6Z3</accession>
<dbReference type="InterPro" id="IPR011990">
    <property type="entry name" value="TPR-like_helical_dom_sf"/>
</dbReference>
<dbReference type="SUPFAM" id="SSF48452">
    <property type="entry name" value="TPR-like"/>
    <property type="match status" value="2"/>
</dbReference>
<name>A0A2C9D6Z3_9HYPH</name>
<gene>
    <name evidence="2" type="ORF">HDIA_2377</name>
</gene>
<reference evidence="3" key="1">
    <citation type="submission" date="2017-09" db="EMBL/GenBank/DDBJ databases">
        <title>Genome sequence of Nannocystis excedens DSM 71.</title>
        <authorList>
            <person name="Blom J."/>
        </authorList>
    </citation>
    <scope>NUCLEOTIDE SEQUENCE [LARGE SCALE GENOMIC DNA]</scope>
    <source>
        <strain evidence="3">type strain: E19</strain>
    </source>
</reference>
<sequence length="652" mass="71932">MEGDGASNICRIELIGEPRLRFGDELATVKNRKALAILGLLAFSPSGMLSRERIIGLLWSERPPEQARGALRQTIYDLKQSLGPRLEDILVVGRSDLHLAAQNLVVDIQEIQAAIVSAERPPPGVAWHRLNETLFAGFEDLDPSFQLWLAVLRQSQGDRLLSQFERRLDHAATDEERRAWAFALQEADPTNEFACRCLMDSDAGRGDLGSAIRRYGILWDLLDEEYGTEPSNETQALAVRIKSATVETPAEPVRAAAVSEPIRIFVRPFDAYGIDPGLNYLTDGFRRDFLATLLPFRDWVIIEPSEPLDLAALHDAYVLEGAAYPDGDLLRLALTVKEASTGRYMWSDKSTLSLADWFQTCERLARRLAAALHVNLSADRLARLSAMPDVSLSIYDRWLRAQELLNFWTPEEEQRAEAIVRSILDEAPDFAQANTGLAQILNARHIVFPGRPKIDMANLEAVRHARRGAEKDPINAGAHLCLGWSLVMTGNHQDAIGALNAACELNPGNPRVLASAADALTLCGQATEALRLVDRSLELDVGATRLLWGYRVSVYLFAGEAEKAVQAAERSQNAIPLGGGYRAAALAALGRKSDAREAWKEYLDFIRGRWLGDKKKPDDAALAAWFLASPPMCSSSMKQQLAGWLKIAGAEV</sequence>
<protein>
    <submittedName>
        <fullName evidence="2">Putative PEP-CTERM system TPR-repeat lipoprotein</fullName>
    </submittedName>
</protein>
<dbReference type="PANTHER" id="PTHR35807">
    <property type="entry name" value="TRANSCRIPTIONAL REGULATOR REDD-RELATED"/>
    <property type="match status" value="1"/>
</dbReference>
<dbReference type="KEGG" id="hdi:HDIA_2377"/>
<evidence type="ECO:0000313" key="2">
    <source>
        <dbReference type="EMBL" id="SON55918.1"/>
    </source>
</evidence>